<dbReference type="OrthoDB" id="6629474at2759"/>
<evidence type="ECO:0008006" key="3">
    <source>
        <dbReference type="Google" id="ProtNLM"/>
    </source>
</evidence>
<name>A0A4C1WXS1_EUMVA</name>
<keyword evidence="2" id="KW-1185">Reference proteome</keyword>
<dbReference type="STRING" id="151549.A0A4C1WXS1"/>
<evidence type="ECO:0000313" key="1">
    <source>
        <dbReference type="EMBL" id="GBP54907.1"/>
    </source>
</evidence>
<dbReference type="AlphaFoldDB" id="A0A4C1WXS1"/>
<accession>A0A4C1WXS1</accession>
<reference evidence="1 2" key="1">
    <citation type="journal article" date="2019" name="Commun. Biol.">
        <title>The bagworm genome reveals a unique fibroin gene that provides high tensile strength.</title>
        <authorList>
            <person name="Kono N."/>
            <person name="Nakamura H."/>
            <person name="Ohtoshi R."/>
            <person name="Tomita M."/>
            <person name="Numata K."/>
            <person name="Arakawa K."/>
        </authorList>
    </citation>
    <scope>NUCLEOTIDE SEQUENCE [LARGE SCALE GENOMIC DNA]</scope>
</reference>
<dbReference type="PANTHER" id="PTHR47027">
    <property type="entry name" value="REVERSE TRANSCRIPTASE DOMAIN-CONTAINING PROTEIN"/>
    <property type="match status" value="1"/>
</dbReference>
<comment type="caution">
    <text evidence="1">The sequence shown here is derived from an EMBL/GenBank/DDBJ whole genome shotgun (WGS) entry which is preliminary data.</text>
</comment>
<organism evidence="1 2">
    <name type="scientific">Eumeta variegata</name>
    <name type="common">Bagworm moth</name>
    <name type="synonym">Eumeta japonica</name>
    <dbReference type="NCBI Taxonomy" id="151549"/>
    <lineage>
        <taxon>Eukaryota</taxon>
        <taxon>Metazoa</taxon>
        <taxon>Ecdysozoa</taxon>
        <taxon>Arthropoda</taxon>
        <taxon>Hexapoda</taxon>
        <taxon>Insecta</taxon>
        <taxon>Pterygota</taxon>
        <taxon>Neoptera</taxon>
        <taxon>Endopterygota</taxon>
        <taxon>Lepidoptera</taxon>
        <taxon>Glossata</taxon>
        <taxon>Ditrysia</taxon>
        <taxon>Tineoidea</taxon>
        <taxon>Psychidae</taxon>
        <taxon>Oiketicinae</taxon>
        <taxon>Eumeta</taxon>
    </lineage>
</organism>
<gene>
    <name evidence="1" type="ORF">EVAR_29749_1</name>
</gene>
<dbReference type="EMBL" id="BGZK01000657">
    <property type="protein sequence ID" value="GBP54907.1"/>
    <property type="molecule type" value="Genomic_DNA"/>
</dbReference>
<dbReference type="Proteomes" id="UP000299102">
    <property type="component" value="Unassembled WGS sequence"/>
</dbReference>
<dbReference type="PANTHER" id="PTHR47027:SF8">
    <property type="entry name" value="RIBONUCLEASE H"/>
    <property type="match status" value="1"/>
</dbReference>
<protein>
    <recommendedName>
        <fullName evidence="3">Reverse transcriptase domain-containing protein</fullName>
    </recommendedName>
</protein>
<proteinExistence type="predicted"/>
<evidence type="ECO:0000313" key="2">
    <source>
        <dbReference type="Proteomes" id="UP000299102"/>
    </source>
</evidence>
<sequence>MKEDYTIEVPNERKELQIQLHREKEADIDAHQSTEQAELRSSYSTTDHIQVVDQVIEKYLEFNRPLYEAFIDYKKAFELSSHESIWEALKSLDIKEKYINILKNIYSNSTNHPKTHGKEQPGLKTLNQGKECGYSKKMEVGKPHGQVQRQKVDSEICRMVCTVKRRSRGRPLARWTDEIAAVAGRNWLNTAKDKKK</sequence>